<dbReference type="InterPro" id="IPR036188">
    <property type="entry name" value="FAD/NAD-bd_sf"/>
</dbReference>
<comment type="caution">
    <text evidence="3">The sequence shown here is derived from an EMBL/GenBank/DDBJ whole genome shotgun (WGS) entry which is preliminary data.</text>
</comment>
<feature type="domain" description="FAD dependent oxidoreductase" evidence="2">
    <location>
        <begin position="5"/>
        <end position="395"/>
    </location>
</feature>
<dbReference type="Gene3D" id="3.50.50.60">
    <property type="entry name" value="FAD/NAD(P)-binding domain"/>
    <property type="match status" value="2"/>
</dbReference>
<reference evidence="3 4" key="2">
    <citation type="journal article" date="2023" name="Plant Pathol.">
        <title>Dismantling and reorganizing Pseudomonas marginalis sensu#lato.</title>
        <authorList>
            <person name="Sawada H."/>
            <person name="Fujikawa T."/>
            <person name="Satou M."/>
        </authorList>
    </citation>
    <scope>NUCLEOTIDE SEQUENCE [LARGE SCALE GENOMIC DNA]</scope>
    <source>
        <strain evidence="3 4">MAFF 311096</strain>
    </source>
</reference>
<dbReference type="Gene3D" id="3.30.9.10">
    <property type="entry name" value="D-Amino Acid Oxidase, subunit A, domain 2"/>
    <property type="match status" value="1"/>
</dbReference>
<evidence type="ECO:0000313" key="4">
    <source>
        <dbReference type="Proteomes" id="UP001154922"/>
    </source>
</evidence>
<keyword evidence="4" id="KW-1185">Reference proteome</keyword>
<dbReference type="SUPFAM" id="SSF54373">
    <property type="entry name" value="FAD-linked reductases, C-terminal domain"/>
    <property type="match status" value="1"/>
</dbReference>
<evidence type="ECO:0000313" key="3">
    <source>
        <dbReference type="EMBL" id="MCD7040083.1"/>
    </source>
</evidence>
<protein>
    <submittedName>
        <fullName evidence="3">FAD-binding oxidoreductase</fullName>
    </submittedName>
</protein>
<dbReference type="PANTHER" id="PTHR13847">
    <property type="entry name" value="SARCOSINE DEHYDROGENASE-RELATED"/>
    <property type="match status" value="1"/>
</dbReference>
<dbReference type="EMBL" id="JAJOZI010000092">
    <property type="protein sequence ID" value="MCD7040083.1"/>
    <property type="molecule type" value="Genomic_DNA"/>
</dbReference>
<proteinExistence type="predicted"/>
<dbReference type="InterPro" id="IPR006076">
    <property type="entry name" value="FAD-dep_OxRdtase"/>
</dbReference>
<sequence>MSDPDIVVVGAGIIGVACALQLARLGRHVVVVDQQAPGRGASYGNAGHLATEQVFPIADVSILKRLPGMLLDPMGPLRLDWKYLPRALPWFLRLLWNLRPTSYQRTVAGIRTLNEGSLGAWQRLLHSIGRPQLLREDGSLLVFEQADSRPALEALQRRMQQQQVPVAFWSGDAIRQAAPQLSEHLQGGLFFPSTGHFIDPYHVVCELVQAAKAQGVQFLQREVKDARLEEHGVSLTTGQGALSARQVLIACGAHSAKLTAALTGKKIPLDTERGYHLMLPHEQHRLPFAVTSLERKFIMTPMTDGLRLAGTVEFAGLDRPPNMQRAWQLHRLSKGLFRDDLNARDATPWMGFRPSLPDSLPIIDRVCEGRVLLAFGHQHLGLTQAAVTAEMVRELAGKDQMQSLTPYRLDRF</sequence>
<evidence type="ECO:0000256" key="1">
    <source>
        <dbReference type="ARBA" id="ARBA00023002"/>
    </source>
</evidence>
<organism evidence="3 4">
    <name type="scientific">Pseudomonas petroselini</name>
    <dbReference type="NCBI Taxonomy" id="2899822"/>
    <lineage>
        <taxon>Bacteria</taxon>
        <taxon>Pseudomonadati</taxon>
        <taxon>Pseudomonadota</taxon>
        <taxon>Gammaproteobacteria</taxon>
        <taxon>Pseudomonadales</taxon>
        <taxon>Pseudomonadaceae</taxon>
        <taxon>Pseudomonas</taxon>
    </lineage>
</organism>
<name>A0ABS8QWT6_9PSED</name>
<dbReference type="SUPFAM" id="SSF51905">
    <property type="entry name" value="FAD/NAD(P)-binding domain"/>
    <property type="match status" value="1"/>
</dbReference>
<dbReference type="Pfam" id="PF01266">
    <property type="entry name" value="DAO"/>
    <property type="match status" value="1"/>
</dbReference>
<gene>
    <name evidence="3" type="ORF">LRQ20_17365</name>
</gene>
<dbReference type="PANTHER" id="PTHR13847:SF289">
    <property type="entry name" value="GLYCINE OXIDASE"/>
    <property type="match status" value="1"/>
</dbReference>
<evidence type="ECO:0000259" key="2">
    <source>
        <dbReference type="Pfam" id="PF01266"/>
    </source>
</evidence>
<keyword evidence="1" id="KW-0560">Oxidoreductase</keyword>
<dbReference type="Proteomes" id="UP001154922">
    <property type="component" value="Unassembled WGS sequence"/>
</dbReference>
<dbReference type="RefSeq" id="WP_231808906.1">
    <property type="nucleotide sequence ID" value="NZ_JAJOZG010000065.1"/>
</dbReference>
<reference evidence="3 4" key="1">
    <citation type="journal article" date="2022" name="Int. J. Syst. Evol. Microbiol.">
        <title>Pseudomonas petroselini sp. nov., a pathogen causing bacterial rot of parsley in Japan.</title>
        <authorList>
            <person name="Sawada H."/>
            <person name="Fujikawa T."/>
            <person name="Osada S."/>
            <person name="Satou M."/>
        </authorList>
    </citation>
    <scope>NUCLEOTIDE SEQUENCE [LARGE SCALE GENOMIC DNA]</scope>
    <source>
        <strain evidence="3 4">MAFF 311096</strain>
    </source>
</reference>
<accession>A0ABS8QWT6</accession>